<reference evidence="1 2" key="1">
    <citation type="journal article" date="2013" name="J. Bacteriol.">
        <title>Roles of HynAB and Ech, the only two hydrogenases found in the model sulfate reducer Desulfovibrio gigas.</title>
        <authorList>
            <person name="Morais-Silva F.O."/>
            <person name="Santos C.I."/>
            <person name="Rodrigues R."/>
            <person name="Pereira I.A."/>
            <person name="Rodrigues-Pousada C."/>
        </authorList>
    </citation>
    <scope>NUCLEOTIDE SEQUENCE [LARGE SCALE GENOMIC DNA]</scope>
    <source>
        <strain evidence="2">ATCC 19364 / DSM 1382 / NCIMB 9332 / VKM B-1759</strain>
    </source>
</reference>
<dbReference type="Pfam" id="PF13384">
    <property type="entry name" value="HTH_23"/>
    <property type="match status" value="1"/>
</dbReference>
<dbReference type="AlphaFoldDB" id="T2GA73"/>
<evidence type="ECO:0000313" key="1">
    <source>
        <dbReference type="EMBL" id="AGW12817.1"/>
    </source>
</evidence>
<dbReference type="KEGG" id="dgg:DGI_0929"/>
<protein>
    <recommendedName>
        <fullName evidence="3">Homeodomain-like domain-containing protein</fullName>
    </recommendedName>
</protein>
<sequence length="124" mass="13804">MSERWLSYPELQDVLGRDKAEALCQALGGLLTYLPHAPKPTHPFAPILGMPSLEALAAYAGGWHISLPNLRRPEAMKGQILELLAQGLPHREIAERLGVSQRWIRHLAAEQRTAAGQPQQLRLF</sequence>
<evidence type="ECO:0000313" key="2">
    <source>
        <dbReference type="Proteomes" id="UP000016587"/>
    </source>
</evidence>
<dbReference type="InterPro" id="IPR036388">
    <property type="entry name" value="WH-like_DNA-bd_sf"/>
</dbReference>
<dbReference type="SUPFAM" id="SSF46689">
    <property type="entry name" value="Homeodomain-like"/>
    <property type="match status" value="1"/>
</dbReference>
<dbReference type="HOGENOM" id="CLU_131403_2_1_7"/>
<keyword evidence="2" id="KW-1185">Reference proteome</keyword>
<gene>
    <name evidence="1" type="ORF">DGI_0929</name>
</gene>
<reference evidence="2" key="2">
    <citation type="submission" date="2013-07" db="EMBL/GenBank/DDBJ databases">
        <authorList>
            <person name="Morais-Silva F.O."/>
            <person name="Rezende A.M."/>
            <person name="Pimentel C."/>
            <person name="Resende D.M."/>
            <person name="Santos C.I."/>
            <person name="Clemente C."/>
            <person name="de Oliveira L.M."/>
            <person name="da Silva S.M."/>
            <person name="Costa D.A."/>
            <person name="Varela-Raposo A."/>
            <person name="Horacio E.C.A."/>
            <person name="Matos M."/>
            <person name="Flores O."/>
            <person name="Ruiz J.C."/>
            <person name="Rodrigues-Pousada C."/>
        </authorList>
    </citation>
    <scope>NUCLEOTIDE SEQUENCE [LARGE SCALE GENOMIC DNA]</scope>
    <source>
        <strain evidence="2">ATCC 19364 / DSM 1382 / NCIMB 9332 / VKM B-1759</strain>
    </source>
</reference>
<dbReference type="STRING" id="1121448.DGI_0929"/>
<proteinExistence type="predicted"/>
<dbReference type="Gene3D" id="1.10.10.10">
    <property type="entry name" value="Winged helix-like DNA-binding domain superfamily/Winged helix DNA-binding domain"/>
    <property type="match status" value="1"/>
</dbReference>
<dbReference type="Proteomes" id="UP000016587">
    <property type="component" value="Chromosome"/>
</dbReference>
<dbReference type="RefSeq" id="WP_021759519.1">
    <property type="nucleotide sequence ID" value="NC_022444.1"/>
</dbReference>
<dbReference type="EMBL" id="CP006585">
    <property type="protein sequence ID" value="AGW12817.1"/>
    <property type="molecule type" value="Genomic_DNA"/>
</dbReference>
<dbReference type="eggNOG" id="COG5566">
    <property type="taxonomic scope" value="Bacteria"/>
</dbReference>
<evidence type="ECO:0008006" key="3">
    <source>
        <dbReference type="Google" id="ProtNLM"/>
    </source>
</evidence>
<name>T2GA73_MEGG1</name>
<dbReference type="InterPro" id="IPR009057">
    <property type="entry name" value="Homeodomain-like_sf"/>
</dbReference>
<dbReference type="PATRIC" id="fig|1121448.10.peg.929"/>
<accession>T2GA73</accession>
<organism evidence="1 2">
    <name type="scientific">Megalodesulfovibrio gigas (strain ATCC 19364 / DSM 1382 / NCIMB 9332 / VKM B-1759)</name>
    <name type="common">Desulfovibrio gigas</name>
    <dbReference type="NCBI Taxonomy" id="1121448"/>
    <lineage>
        <taxon>Bacteria</taxon>
        <taxon>Pseudomonadati</taxon>
        <taxon>Thermodesulfobacteriota</taxon>
        <taxon>Desulfovibrionia</taxon>
        <taxon>Desulfovibrionales</taxon>
        <taxon>Desulfovibrionaceae</taxon>
        <taxon>Megalodesulfovibrio</taxon>
    </lineage>
</organism>